<organism evidence="1 2">
    <name type="scientific">Adiantum capillus-veneris</name>
    <name type="common">Maidenhair fern</name>
    <dbReference type="NCBI Taxonomy" id="13818"/>
    <lineage>
        <taxon>Eukaryota</taxon>
        <taxon>Viridiplantae</taxon>
        <taxon>Streptophyta</taxon>
        <taxon>Embryophyta</taxon>
        <taxon>Tracheophyta</taxon>
        <taxon>Polypodiopsida</taxon>
        <taxon>Polypodiidae</taxon>
        <taxon>Polypodiales</taxon>
        <taxon>Pteridineae</taxon>
        <taxon>Pteridaceae</taxon>
        <taxon>Vittarioideae</taxon>
        <taxon>Adiantum</taxon>
    </lineage>
</organism>
<proteinExistence type="predicted"/>
<dbReference type="Proteomes" id="UP000886520">
    <property type="component" value="Chromosome 18"/>
</dbReference>
<dbReference type="AlphaFoldDB" id="A0A9D4UEQ0"/>
<dbReference type="OrthoDB" id="1422619at2759"/>
<evidence type="ECO:0000313" key="2">
    <source>
        <dbReference type="Proteomes" id="UP000886520"/>
    </source>
</evidence>
<dbReference type="EMBL" id="JABFUD020000018">
    <property type="protein sequence ID" value="KAI5066297.1"/>
    <property type="molecule type" value="Genomic_DNA"/>
</dbReference>
<protein>
    <submittedName>
        <fullName evidence="1">Uncharacterized protein</fullName>
    </submittedName>
</protein>
<evidence type="ECO:0000313" key="1">
    <source>
        <dbReference type="EMBL" id="KAI5066297.1"/>
    </source>
</evidence>
<accession>A0A9D4UEQ0</accession>
<keyword evidence="2" id="KW-1185">Reference proteome</keyword>
<comment type="caution">
    <text evidence="1">The sequence shown here is derived from an EMBL/GenBank/DDBJ whole genome shotgun (WGS) entry which is preliminary data.</text>
</comment>
<gene>
    <name evidence="1" type="ORF">GOP47_0018921</name>
</gene>
<reference evidence="1" key="1">
    <citation type="submission" date="2021-01" db="EMBL/GenBank/DDBJ databases">
        <title>Adiantum capillus-veneris genome.</title>
        <authorList>
            <person name="Fang Y."/>
            <person name="Liao Q."/>
        </authorList>
    </citation>
    <scope>NUCLEOTIDE SEQUENCE</scope>
    <source>
        <strain evidence="1">H3</strain>
        <tissue evidence="1">Leaf</tissue>
    </source>
</reference>
<name>A0A9D4UEQ0_ADICA</name>
<sequence>MVGIQLLKPKKSYEDIIRSSITVPYFLNHALVNLDDSEKVVWGHLNDLFLSWEVAPNRNDLASHLPTVLHFSASDERLAASSEALQCIEMNWLLCFV</sequence>